<feature type="non-terminal residue" evidence="13">
    <location>
        <position position="119"/>
    </location>
</feature>
<reference evidence="13 14" key="1">
    <citation type="submission" date="2015-09" db="EMBL/GenBank/DDBJ databases">
        <title>Draft genome of the scarab beetle Oryctes borbonicus.</title>
        <authorList>
            <person name="Meyer J.M."/>
            <person name="Markov G.V."/>
            <person name="Baskaran P."/>
            <person name="Herrmann M."/>
            <person name="Sommer R.J."/>
            <person name="Roedelsperger C."/>
        </authorList>
    </citation>
    <scope>NUCLEOTIDE SEQUENCE [LARGE SCALE GENOMIC DNA]</scope>
    <source>
        <strain evidence="13">OB123</strain>
        <tissue evidence="13">Whole animal</tissue>
    </source>
</reference>
<evidence type="ECO:0000256" key="1">
    <source>
        <dbReference type="ARBA" id="ARBA00004141"/>
    </source>
</evidence>
<evidence type="ECO:0000256" key="3">
    <source>
        <dbReference type="ARBA" id="ARBA00022448"/>
    </source>
</evidence>
<evidence type="ECO:0000256" key="5">
    <source>
        <dbReference type="ARBA" id="ARBA00022970"/>
    </source>
</evidence>
<evidence type="ECO:0000256" key="11">
    <source>
        <dbReference type="SAM" id="Phobius"/>
    </source>
</evidence>
<feature type="domain" description="Amino acid transporter transmembrane" evidence="12">
    <location>
        <begin position="10"/>
        <end position="113"/>
    </location>
</feature>
<evidence type="ECO:0000256" key="2">
    <source>
        <dbReference type="ARBA" id="ARBA00008066"/>
    </source>
</evidence>
<proteinExistence type="inferred from homology"/>
<dbReference type="Pfam" id="PF01490">
    <property type="entry name" value="Aa_trans"/>
    <property type="match status" value="1"/>
</dbReference>
<dbReference type="AlphaFoldDB" id="A0A0T6B5R0"/>
<keyword evidence="7 11" id="KW-0472">Membrane</keyword>
<keyword evidence="14" id="KW-1185">Reference proteome</keyword>
<name>A0A0T6B5R0_9SCAR</name>
<dbReference type="GO" id="GO:0015179">
    <property type="term" value="F:L-amino acid transmembrane transporter activity"/>
    <property type="evidence" value="ECO:0007669"/>
    <property type="project" value="TreeGrafter"/>
</dbReference>
<dbReference type="InterPro" id="IPR013057">
    <property type="entry name" value="AA_transpt_TM"/>
</dbReference>
<feature type="transmembrane region" description="Helical" evidence="11">
    <location>
        <begin position="68"/>
        <end position="88"/>
    </location>
</feature>
<feature type="transmembrane region" description="Helical" evidence="11">
    <location>
        <begin position="26"/>
        <end position="48"/>
    </location>
</feature>
<dbReference type="OrthoDB" id="7687055at2759"/>
<comment type="subcellular location">
    <subcellularLocation>
        <location evidence="1">Membrane</location>
        <topology evidence="1">Multi-pass membrane protein</topology>
    </subcellularLocation>
</comment>
<dbReference type="EMBL" id="LJIG01009711">
    <property type="protein sequence ID" value="KRT82533.1"/>
    <property type="molecule type" value="Genomic_DNA"/>
</dbReference>
<comment type="caution">
    <text evidence="13">The sequence shown here is derived from an EMBL/GenBank/DDBJ whole genome shotgun (WGS) entry which is preliminary data.</text>
</comment>
<evidence type="ECO:0000256" key="9">
    <source>
        <dbReference type="ARBA" id="ARBA00040814"/>
    </source>
</evidence>
<dbReference type="Proteomes" id="UP000051574">
    <property type="component" value="Unassembled WGS sequence"/>
</dbReference>
<keyword evidence="6 11" id="KW-1133">Transmembrane helix</keyword>
<comment type="similarity">
    <text evidence="2">Belongs to the amino acid/polyamine transporter 2 family.</text>
</comment>
<evidence type="ECO:0000313" key="13">
    <source>
        <dbReference type="EMBL" id="KRT82533.1"/>
    </source>
</evidence>
<organism evidence="13 14">
    <name type="scientific">Oryctes borbonicus</name>
    <dbReference type="NCBI Taxonomy" id="1629725"/>
    <lineage>
        <taxon>Eukaryota</taxon>
        <taxon>Metazoa</taxon>
        <taxon>Ecdysozoa</taxon>
        <taxon>Arthropoda</taxon>
        <taxon>Hexapoda</taxon>
        <taxon>Insecta</taxon>
        <taxon>Pterygota</taxon>
        <taxon>Neoptera</taxon>
        <taxon>Endopterygota</taxon>
        <taxon>Coleoptera</taxon>
        <taxon>Polyphaga</taxon>
        <taxon>Scarabaeiformia</taxon>
        <taxon>Scarabaeidae</taxon>
        <taxon>Dynastinae</taxon>
        <taxon>Oryctes</taxon>
    </lineage>
</organism>
<evidence type="ECO:0000256" key="8">
    <source>
        <dbReference type="ARBA" id="ARBA00037101"/>
    </source>
</evidence>
<keyword evidence="5" id="KW-0029">Amino-acid transport</keyword>
<evidence type="ECO:0000256" key="4">
    <source>
        <dbReference type="ARBA" id="ARBA00022692"/>
    </source>
</evidence>
<dbReference type="PANTHER" id="PTHR22950:SF458">
    <property type="entry name" value="SODIUM-COUPLED NEUTRAL AMINO ACID TRANSPORTER 11-RELATED"/>
    <property type="match status" value="1"/>
</dbReference>
<evidence type="ECO:0000256" key="10">
    <source>
        <dbReference type="ARBA" id="ARBA00041723"/>
    </source>
</evidence>
<protein>
    <recommendedName>
        <fullName evidence="9">Putative sodium-coupled neutral amino acid transporter 11</fullName>
    </recommendedName>
    <alternativeName>
        <fullName evidence="10">Solute carrier family 38 member 11</fullName>
    </alternativeName>
</protein>
<evidence type="ECO:0000256" key="7">
    <source>
        <dbReference type="ARBA" id="ARBA00023136"/>
    </source>
</evidence>
<comment type="function">
    <text evidence="8">Putative sodium-dependent amino acid/proton antiporter.</text>
</comment>
<accession>A0A0T6B5R0</accession>
<sequence>MVRSGHICGKFSYQGIMEAAFGKPGYILLGIMQFVYPFIAMVSYNVVVGDTVTKVIVRLTGIEHDSVFAKREIIVLIATFLITIPLCLYRDVAKLAKISFVSLVCIGFILITIFIRIGT</sequence>
<evidence type="ECO:0000313" key="14">
    <source>
        <dbReference type="Proteomes" id="UP000051574"/>
    </source>
</evidence>
<keyword evidence="4 11" id="KW-0812">Transmembrane</keyword>
<evidence type="ECO:0000259" key="12">
    <source>
        <dbReference type="Pfam" id="PF01490"/>
    </source>
</evidence>
<dbReference type="GO" id="GO:0016020">
    <property type="term" value="C:membrane"/>
    <property type="evidence" value="ECO:0007669"/>
    <property type="project" value="UniProtKB-SubCell"/>
</dbReference>
<evidence type="ECO:0000256" key="6">
    <source>
        <dbReference type="ARBA" id="ARBA00022989"/>
    </source>
</evidence>
<feature type="transmembrane region" description="Helical" evidence="11">
    <location>
        <begin position="100"/>
        <end position="118"/>
    </location>
</feature>
<dbReference type="PANTHER" id="PTHR22950">
    <property type="entry name" value="AMINO ACID TRANSPORTER"/>
    <property type="match status" value="1"/>
</dbReference>
<gene>
    <name evidence="13" type="ORF">AMK59_3360</name>
</gene>
<keyword evidence="3" id="KW-0813">Transport</keyword>